<accession>A0AAN9XLX5</accession>
<protein>
    <submittedName>
        <fullName evidence="1">Uncharacterized protein</fullName>
    </submittedName>
</protein>
<proteinExistence type="predicted"/>
<name>A0AAN9XLX5_PSOTE</name>
<dbReference type="Proteomes" id="UP001386955">
    <property type="component" value="Unassembled WGS sequence"/>
</dbReference>
<evidence type="ECO:0000313" key="2">
    <source>
        <dbReference type="Proteomes" id="UP001386955"/>
    </source>
</evidence>
<organism evidence="1 2">
    <name type="scientific">Psophocarpus tetragonolobus</name>
    <name type="common">Winged bean</name>
    <name type="synonym">Dolichos tetragonolobus</name>
    <dbReference type="NCBI Taxonomy" id="3891"/>
    <lineage>
        <taxon>Eukaryota</taxon>
        <taxon>Viridiplantae</taxon>
        <taxon>Streptophyta</taxon>
        <taxon>Embryophyta</taxon>
        <taxon>Tracheophyta</taxon>
        <taxon>Spermatophyta</taxon>
        <taxon>Magnoliopsida</taxon>
        <taxon>eudicotyledons</taxon>
        <taxon>Gunneridae</taxon>
        <taxon>Pentapetalae</taxon>
        <taxon>rosids</taxon>
        <taxon>fabids</taxon>
        <taxon>Fabales</taxon>
        <taxon>Fabaceae</taxon>
        <taxon>Papilionoideae</taxon>
        <taxon>50 kb inversion clade</taxon>
        <taxon>NPAAA clade</taxon>
        <taxon>indigoferoid/millettioid clade</taxon>
        <taxon>Phaseoleae</taxon>
        <taxon>Psophocarpus</taxon>
    </lineage>
</organism>
<evidence type="ECO:0000313" key="1">
    <source>
        <dbReference type="EMBL" id="KAK7397169.1"/>
    </source>
</evidence>
<dbReference type="EMBL" id="JAYMYS010000004">
    <property type="protein sequence ID" value="KAK7397169.1"/>
    <property type="molecule type" value="Genomic_DNA"/>
</dbReference>
<keyword evidence="2" id="KW-1185">Reference proteome</keyword>
<dbReference type="AlphaFoldDB" id="A0AAN9XLX5"/>
<sequence length="182" mass="20729">MEGGAETENKERFRSSVRGKCKHIAKASSKLLWARKVAGERPDRNWKQLMQRKMVDNRGCFQGAGEGKQRNKTATTYVKVVVVKASYADYTRRVKKDGRAAMVSTYNFSYKPDDEEVAKLSRAYVGEVIVKGSTYKTQMLLHEEGVYGIWATPLGVNFVLLETKDDREVTEFINMEFQQVQG</sequence>
<comment type="caution">
    <text evidence="1">The sequence shown here is derived from an EMBL/GenBank/DDBJ whole genome shotgun (WGS) entry which is preliminary data.</text>
</comment>
<gene>
    <name evidence="1" type="ORF">VNO78_18336</name>
</gene>
<reference evidence="1 2" key="1">
    <citation type="submission" date="2024-01" db="EMBL/GenBank/DDBJ databases">
        <title>The genomes of 5 underutilized Papilionoideae crops provide insights into root nodulation and disease resistanc.</title>
        <authorList>
            <person name="Jiang F."/>
        </authorList>
    </citation>
    <scope>NUCLEOTIDE SEQUENCE [LARGE SCALE GENOMIC DNA]</scope>
    <source>
        <strain evidence="1">DUOXIRENSHENG_FW03</strain>
        <tissue evidence="1">Leaves</tissue>
    </source>
</reference>